<sequence length="615" mass="72123">MFKQIWYFLTFKIYQGNLLTAGGANYLTVISVIVFLAALSEGFAWGHFGSTFTPDNPYLGGVVLGSFIFMLFWFFDRTMVTQDMMTEEHAKTLDGEDYVPNFWEKYKPYFVFMARLGIVITSLIITAPFLTQLVFKTDIENEMAIQYQNSINQAKDETMGKIEEKINEQQTYIQKLHDKLQNEIAGKKGSKYGKGPVAQSIQQEIDEANTHLDELKTNFENDKLKLETAIVNNDEQTLKIFGILMVKDSPIFRENAINKFKQEPAFKNTQYAVDGFLILVGVILILSKLLQPKSLKMYYSSRLQEAWSSYVDGNYDDYLPESEKSSHMAHMPMPQTFENIAIRYAKTLEEREQDNIKKREQKRQAMLDEENHMKALKNGEKSHYERYAKEAQNYEYQNKVVKDKKQRIEKALKEACNQKEQFLQESTPQREQLNIEKKQVEELYFEAERLYQSKGEDSEARHKRMQEANKKLLELQEIVNDFANKDRNSPERVRAYIAAEEAVYAQSQTIKNMKDNYLSFERDMNIHKQKVDDLKKQLDDIISKLDRISQIEKYWNKTILNLELKQIELLSSFSDMETPYIKGDEAEIAFIAEQHKKEGKYKYTYYVNKDDEQDK</sequence>
<dbReference type="OrthoDB" id="6646009at2"/>
<evidence type="ECO:0000256" key="1">
    <source>
        <dbReference type="SAM" id="Coils"/>
    </source>
</evidence>
<dbReference type="InterPro" id="IPR025519">
    <property type="entry name" value="DUF4407"/>
</dbReference>
<evidence type="ECO:0000313" key="3">
    <source>
        <dbReference type="EMBL" id="OBX65105.1"/>
    </source>
</evidence>
<feature type="coiled-coil region" evidence="1">
    <location>
        <begin position="349"/>
        <end position="485"/>
    </location>
</feature>
<evidence type="ECO:0008006" key="5">
    <source>
        <dbReference type="Google" id="ProtNLM"/>
    </source>
</evidence>
<dbReference type="AlphaFoldDB" id="A0A1B8Q5W6"/>
<accession>A0A1B8Q5W6</accession>
<feature type="coiled-coil region" evidence="1">
    <location>
        <begin position="510"/>
        <end position="551"/>
    </location>
</feature>
<proteinExistence type="predicted"/>
<name>A0A1B8Q5W6_MORLA</name>
<feature type="coiled-coil region" evidence="1">
    <location>
        <begin position="198"/>
        <end position="225"/>
    </location>
</feature>
<protein>
    <recommendedName>
        <fullName evidence="5">DUF4407 domain-containing protein</fullName>
    </recommendedName>
</protein>
<gene>
    <name evidence="3" type="ORF">A9309_03355</name>
</gene>
<dbReference type="Proteomes" id="UP000092607">
    <property type="component" value="Unassembled WGS sequence"/>
</dbReference>
<comment type="caution">
    <text evidence="3">The sequence shown here is derived from an EMBL/GenBank/DDBJ whole genome shotgun (WGS) entry which is preliminary data.</text>
</comment>
<organism evidence="3 4">
    <name type="scientific">Moraxella lacunata</name>
    <dbReference type="NCBI Taxonomy" id="477"/>
    <lineage>
        <taxon>Bacteria</taxon>
        <taxon>Pseudomonadati</taxon>
        <taxon>Pseudomonadota</taxon>
        <taxon>Gammaproteobacteria</taxon>
        <taxon>Moraxellales</taxon>
        <taxon>Moraxellaceae</taxon>
        <taxon>Moraxella</taxon>
    </lineage>
</organism>
<evidence type="ECO:0000256" key="2">
    <source>
        <dbReference type="SAM" id="Phobius"/>
    </source>
</evidence>
<dbReference type="EMBL" id="LZMS01000037">
    <property type="protein sequence ID" value="OBX65105.1"/>
    <property type="molecule type" value="Genomic_DNA"/>
</dbReference>
<dbReference type="Pfam" id="PF14362">
    <property type="entry name" value="DUF4407"/>
    <property type="match status" value="1"/>
</dbReference>
<keyword evidence="2" id="KW-0472">Membrane</keyword>
<keyword evidence="2" id="KW-1133">Transmembrane helix</keyword>
<evidence type="ECO:0000313" key="4">
    <source>
        <dbReference type="Proteomes" id="UP000092607"/>
    </source>
</evidence>
<feature type="transmembrane region" description="Helical" evidence="2">
    <location>
        <begin position="26"/>
        <end position="46"/>
    </location>
</feature>
<feature type="transmembrane region" description="Helical" evidence="2">
    <location>
        <begin position="58"/>
        <end position="75"/>
    </location>
</feature>
<keyword evidence="2" id="KW-0812">Transmembrane</keyword>
<dbReference type="RefSeq" id="WP_065255469.1">
    <property type="nucleotide sequence ID" value="NZ_LZDR01000040.1"/>
</dbReference>
<reference evidence="3 4" key="1">
    <citation type="submission" date="2016-06" db="EMBL/GenBank/DDBJ databases">
        <title>Draft genome of Moraxella lacunata CCUG 57757A.</title>
        <authorList>
            <person name="Salva-Serra F."/>
            <person name="Engstrom-Jakobsson H."/>
            <person name="Thorell K."/>
            <person name="Gonzales-Siles L."/>
            <person name="Karlsson R."/>
            <person name="Boulund F."/>
            <person name="Engstrand L."/>
            <person name="Kristiansson E."/>
            <person name="Moore E."/>
        </authorList>
    </citation>
    <scope>NUCLEOTIDE SEQUENCE [LARGE SCALE GENOMIC DNA]</scope>
    <source>
        <strain evidence="3 4">CCUG 57757A</strain>
    </source>
</reference>
<keyword evidence="1" id="KW-0175">Coiled coil</keyword>
<feature type="transmembrane region" description="Helical" evidence="2">
    <location>
        <begin position="109"/>
        <end position="135"/>
    </location>
</feature>